<keyword evidence="3" id="KW-1185">Reference proteome</keyword>
<reference evidence="2 3" key="1">
    <citation type="submission" date="2015-09" db="EMBL/GenBank/DDBJ databases">
        <title>Draft genome of the parasitic nematode Teladorsagia circumcincta isolate WARC Sus (inbred).</title>
        <authorList>
            <person name="Mitreva M."/>
        </authorList>
    </citation>
    <scope>NUCLEOTIDE SEQUENCE [LARGE SCALE GENOMIC DNA]</scope>
    <source>
        <strain evidence="2 3">S</strain>
    </source>
</reference>
<sequence length="55" mass="6119">MRQIHNDSIHSATDLASSLVSDDDHQMTVMRRDGAIPQPERTQLANLFGRENGNA</sequence>
<accession>A0A2G9UH39</accession>
<name>A0A2G9UH39_TELCI</name>
<gene>
    <name evidence="2" type="ORF">TELCIR_08600</name>
</gene>
<organism evidence="2 3">
    <name type="scientific">Teladorsagia circumcincta</name>
    <name type="common">Brown stomach worm</name>
    <name type="synonym">Ostertagia circumcincta</name>
    <dbReference type="NCBI Taxonomy" id="45464"/>
    <lineage>
        <taxon>Eukaryota</taxon>
        <taxon>Metazoa</taxon>
        <taxon>Ecdysozoa</taxon>
        <taxon>Nematoda</taxon>
        <taxon>Chromadorea</taxon>
        <taxon>Rhabditida</taxon>
        <taxon>Rhabditina</taxon>
        <taxon>Rhabditomorpha</taxon>
        <taxon>Strongyloidea</taxon>
        <taxon>Trichostrongylidae</taxon>
        <taxon>Teladorsagia</taxon>
    </lineage>
</organism>
<evidence type="ECO:0000313" key="3">
    <source>
        <dbReference type="Proteomes" id="UP000230423"/>
    </source>
</evidence>
<feature type="region of interest" description="Disordered" evidence="1">
    <location>
        <begin position="1"/>
        <end position="22"/>
    </location>
</feature>
<dbReference type="Proteomes" id="UP000230423">
    <property type="component" value="Unassembled WGS sequence"/>
</dbReference>
<feature type="compositionally biased region" description="Polar residues" evidence="1">
    <location>
        <begin position="9"/>
        <end position="20"/>
    </location>
</feature>
<proteinExistence type="predicted"/>
<evidence type="ECO:0000256" key="1">
    <source>
        <dbReference type="SAM" id="MobiDB-lite"/>
    </source>
</evidence>
<evidence type="ECO:0000313" key="2">
    <source>
        <dbReference type="EMBL" id="PIO69568.1"/>
    </source>
</evidence>
<dbReference type="AlphaFoldDB" id="A0A2G9UH39"/>
<protein>
    <submittedName>
        <fullName evidence="2">Uncharacterized protein</fullName>
    </submittedName>
</protein>
<dbReference type="EMBL" id="KZ346603">
    <property type="protein sequence ID" value="PIO69568.1"/>
    <property type="molecule type" value="Genomic_DNA"/>
</dbReference>
<dbReference type="OrthoDB" id="5894144at2759"/>